<dbReference type="GO" id="GO:0004489">
    <property type="term" value="F:methylenetetrahydrofolate reductase [NAD(P)H] activity"/>
    <property type="evidence" value="ECO:0007669"/>
    <property type="project" value="InterPro"/>
</dbReference>
<sequence length="653" mass="72382">MSNGVVTLREAMRQGVVVGDGAMGTYLYEQGFPVGISYEDLNLTAPDTIRNIHREYVAAGAKLIETNTFTANREKLIRHGLEGKVKEINRAGVRLAREAADGQAYVVGALGSIRAGKRENIDTSQVMRDYEEQLSALLEEGVDGLMFETFYDLEEMRLALHIARKLDQQVPIICQFAVEDSDRTKDGVRLTESFRILHLEGADVVGLNCRMGPNGLLRAMEQVDGRDRFPLSAFPNAGMPDYVDGRYNFVASAEYMADSAVRFAKLGARIVGGCCGTTPHHIRVIAEAIEALDPLELPQAPEIVALTLTGQSQYAPLLVTESEASELEVDESIPQAWHASGHDNLDRQESIIDLVERRHTVIVELDPPRDLSIQKFMEGARALKQCGADALTLADNSMAVTRMSNMALGHLVHEETGIRPLIHIACRDRNLLGTQSHMMGLDALGIDHVLAVTGDPARFGDLPDSSSVYDLTSFEIIRMIKQLNRGMAFSGKPLKQKANFVVGAAFNPNVKYLEKAVERLHRKVEAGADYIMTQPVYDAALIERMAELTRDIPIPIFVGIMPLASERNAEYLHNEVPGIQLSQDVRARMKGLEGEAGRREGVEIGKELLDAAMKHFNGIYLITPFMFYQMTAELTSYVWEKAERKQDPLFRLT</sequence>
<comment type="cofactor">
    <cofactor evidence="8">
        <name>Zn(2+)</name>
        <dbReference type="ChEBI" id="CHEBI:29105"/>
    </cofactor>
</comment>
<evidence type="ECO:0000256" key="2">
    <source>
        <dbReference type="ARBA" id="ARBA00004777"/>
    </source>
</evidence>
<keyword evidence="3 8" id="KW-0489">Methyltransferase</keyword>
<dbReference type="PANTHER" id="PTHR11103:SF18">
    <property type="entry name" value="SLR1189 PROTEIN"/>
    <property type="match status" value="1"/>
</dbReference>
<keyword evidence="11" id="KW-1185">Reference proteome</keyword>
<evidence type="ECO:0000256" key="3">
    <source>
        <dbReference type="ARBA" id="ARBA00022603"/>
    </source>
</evidence>
<dbReference type="InterPro" id="IPR029041">
    <property type="entry name" value="FAD-linked_oxidoreductase-like"/>
</dbReference>
<dbReference type="EMBL" id="FXAZ01000001">
    <property type="protein sequence ID" value="SMG14667.1"/>
    <property type="molecule type" value="Genomic_DNA"/>
</dbReference>
<protein>
    <submittedName>
        <fullName evidence="10">Homocysteine S-methyltransferase</fullName>
    </submittedName>
</protein>
<dbReference type="Pfam" id="PF02219">
    <property type="entry name" value="MTHFR"/>
    <property type="match status" value="1"/>
</dbReference>
<evidence type="ECO:0000256" key="1">
    <source>
        <dbReference type="ARBA" id="ARBA00001974"/>
    </source>
</evidence>
<dbReference type="Proteomes" id="UP000193834">
    <property type="component" value="Unassembled WGS sequence"/>
</dbReference>
<keyword evidence="8" id="KW-0479">Metal-binding</keyword>
<dbReference type="SUPFAM" id="SSF82282">
    <property type="entry name" value="Homocysteine S-methyltransferase"/>
    <property type="match status" value="1"/>
</dbReference>
<name>A0A1X7IJM3_9BACL</name>
<dbReference type="Gene3D" id="3.20.20.220">
    <property type="match status" value="1"/>
</dbReference>
<dbReference type="GO" id="GO:0008168">
    <property type="term" value="F:methyltransferase activity"/>
    <property type="evidence" value="ECO:0007669"/>
    <property type="project" value="UniProtKB-UniRule"/>
</dbReference>
<dbReference type="PANTHER" id="PTHR11103">
    <property type="entry name" value="SLR1189 PROTEIN"/>
    <property type="match status" value="1"/>
</dbReference>
<evidence type="ECO:0000259" key="9">
    <source>
        <dbReference type="PROSITE" id="PS50970"/>
    </source>
</evidence>
<comment type="cofactor">
    <cofactor evidence="1">
        <name>FAD</name>
        <dbReference type="ChEBI" id="CHEBI:57692"/>
    </cofactor>
</comment>
<dbReference type="STRING" id="1852522.SAMN06295960_0499"/>
<dbReference type="SUPFAM" id="SSF51730">
    <property type="entry name" value="FAD-linked oxidoreductase"/>
    <property type="match status" value="1"/>
</dbReference>
<dbReference type="PROSITE" id="PS50970">
    <property type="entry name" value="HCY"/>
    <property type="match status" value="1"/>
</dbReference>
<proteinExistence type="predicted"/>
<dbReference type="Gene3D" id="3.20.20.330">
    <property type="entry name" value="Homocysteine-binding-like domain"/>
    <property type="match status" value="1"/>
</dbReference>
<keyword evidence="7" id="KW-0560">Oxidoreductase</keyword>
<dbReference type="GO" id="GO:0046872">
    <property type="term" value="F:metal ion binding"/>
    <property type="evidence" value="ECO:0007669"/>
    <property type="project" value="UniProtKB-KW"/>
</dbReference>
<dbReference type="GO" id="GO:0006555">
    <property type="term" value="P:methionine metabolic process"/>
    <property type="evidence" value="ECO:0007669"/>
    <property type="project" value="InterPro"/>
</dbReference>
<feature type="binding site" evidence="8">
    <location>
        <position position="275"/>
    </location>
    <ligand>
        <name>Zn(2+)</name>
        <dbReference type="ChEBI" id="CHEBI:29105"/>
    </ligand>
</feature>
<gene>
    <name evidence="10" type="ORF">SAMN06295960_0499</name>
</gene>
<evidence type="ECO:0000256" key="6">
    <source>
        <dbReference type="ARBA" id="ARBA00022827"/>
    </source>
</evidence>
<keyword evidence="6" id="KW-0274">FAD</keyword>
<evidence type="ECO:0000256" key="7">
    <source>
        <dbReference type="ARBA" id="ARBA00023002"/>
    </source>
</evidence>
<keyword evidence="8" id="KW-0862">Zinc</keyword>
<organism evidence="10 11">
    <name type="scientific">Paenibacillus aquistagni</name>
    <dbReference type="NCBI Taxonomy" id="1852522"/>
    <lineage>
        <taxon>Bacteria</taxon>
        <taxon>Bacillati</taxon>
        <taxon>Bacillota</taxon>
        <taxon>Bacilli</taxon>
        <taxon>Bacillales</taxon>
        <taxon>Paenibacillaceae</taxon>
        <taxon>Paenibacillus</taxon>
    </lineage>
</organism>
<dbReference type="InterPro" id="IPR003726">
    <property type="entry name" value="HCY_dom"/>
</dbReference>
<feature type="domain" description="Hcy-binding" evidence="9">
    <location>
        <begin position="5"/>
        <end position="289"/>
    </location>
</feature>
<dbReference type="CDD" id="cd00537">
    <property type="entry name" value="MTHFR"/>
    <property type="match status" value="1"/>
</dbReference>
<dbReference type="GO" id="GO:0035999">
    <property type="term" value="P:tetrahydrofolate interconversion"/>
    <property type="evidence" value="ECO:0007669"/>
    <property type="project" value="UniProtKB-UniPathway"/>
</dbReference>
<comment type="pathway">
    <text evidence="2">One-carbon metabolism; tetrahydrofolate interconversion.</text>
</comment>
<evidence type="ECO:0000313" key="11">
    <source>
        <dbReference type="Proteomes" id="UP000193834"/>
    </source>
</evidence>
<dbReference type="Pfam" id="PF02574">
    <property type="entry name" value="S-methyl_trans"/>
    <property type="match status" value="1"/>
</dbReference>
<keyword evidence="4" id="KW-0285">Flavoprotein</keyword>
<dbReference type="GO" id="GO:0032259">
    <property type="term" value="P:methylation"/>
    <property type="evidence" value="ECO:0007669"/>
    <property type="project" value="UniProtKB-KW"/>
</dbReference>
<dbReference type="InterPro" id="IPR003171">
    <property type="entry name" value="Mehydrof_redctse-like"/>
</dbReference>
<dbReference type="UniPathway" id="UPA00193"/>
<dbReference type="NCBIfam" id="NF006396">
    <property type="entry name" value="PRK08645.1"/>
    <property type="match status" value="1"/>
</dbReference>
<dbReference type="AlphaFoldDB" id="A0A1X7IJM3"/>
<dbReference type="RefSeq" id="WP_244903266.1">
    <property type="nucleotide sequence ID" value="NZ_FXAZ01000001.1"/>
</dbReference>
<evidence type="ECO:0000313" key="10">
    <source>
        <dbReference type="EMBL" id="SMG14667.1"/>
    </source>
</evidence>
<evidence type="ECO:0000256" key="5">
    <source>
        <dbReference type="ARBA" id="ARBA00022679"/>
    </source>
</evidence>
<accession>A0A1X7IJM3</accession>
<keyword evidence="5 8" id="KW-0808">Transferase</keyword>
<evidence type="ECO:0000256" key="4">
    <source>
        <dbReference type="ARBA" id="ARBA00022630"/>
    </source>
</evidence>
<dbReference type="InterPro" id="IPR036589">
    <property type="entry name" value="HCY_dom_sf"/>
</dbReference>
<reference evidence="10 11" key="1">
    <citation type="submission" date="2017-04" db="EMBL/GenBank/DDBJ databases">
        <authorList>
            <person name="Afonso C.L."/>
            <person name="Miller P.J."/>
            <person name="Scott M.A."/>
            <person name="Spackman E."/>
            <person name="Goraichik I."/>
            <person name="Dimitrov K.M."/>
            <person name="Suarez D.L."/>
            <person name="Swayne D.E."/>
        </authorList>
    </citation>
    <scope>NUCLEOTIDE SEQUENCE [LARGE SCALE GENOMIC DNA]</scope>
    <source>
        <strain evidence="10 11">11</strain>
    </source>
</reference>
<evidence type="ECO:0000256" key="8">
    <source>
        <dbReference type="PROSITE-ProRule" id="PRU00333"/>
    </source>
</evidence>
<feature type="binding site" evidence="8">
    <location>
        <position position="209"/>
    </location>
    <ligand>
        <name>Zn(2+)</name>
        <dbReference type="ChEBI" id="CHEBI:29105"/>
    </ligand>
</feature>
<feature type="binding site" evidence="8">
    <location>
        <position position="274"/>
    </location>
    <ligand>
        <name>Zn(2+)</name>
        <dbReference type="ChEBI" id="CHEBI:29105"/>
    </ligand>
</feature>